<evidence type="ECO:0000256" key="6">
    <source>
        <dbReference type="ARBA" id="ARBA00040081"/>
    </source>
</evidence>
<evidence type="ECO:0000256" key="5">
    <source>
        <dbReference type="ARBA" id="ARBA00037424"/>
    </source>
</evidence>
<dbReference type="PATRIC" id="fig|1141660.3.peg.810"/>
<dbReference type="Proteomes" id="UP000010290">
    <property type="component" value="Chromosome"/>
</dbReference>
<evidence type="ECO:0000256" key="4">
    <source>
        <dbReference type="ARBA" id="ARBA00022683"/>
    </source>
</evidence>
<dbReference type="OrthoDB" id="9798965at2"/>
<dbReference type="GO" id="GO:0005737">
    <property type="term" value="C:cytoplasm"/>
    <property type="evidence" value="ECO:0007669"/>
    <property type="project" value="UniProtKB-SubCell"/>
</dbReference>
<dbReference type="RefSeq" id="WP_008914674.1">
    <property type="nucleotide sequence ID" value="NZ_CM001773.1"/>
</dbReference>
<dbReference type="PANTHER" id="PTHR33705">
    <property type="entry name" value="PHOSPHOCARRIER PROTEIN HPR"/>
    <property type="match status" value="1"/>
</dbReference>
<keyword evidence="4" id="KW-0598">Phosphotransferase system</keyword>
<dbReference type="GO" id="GO:0009401">
    <property type="term" value="P:phosphoenolpyruvate-dependent sugar phosphotransferase system"/>
    <property type="evidence" value="ECO:0007669"/>
    <property type="project" value="UniProtKB-KW"/>
</dbReference>
<comment type="subcellular location">
    <subcellularLocation>
        <location evidence="1">Cytoplasm</location>
    </subcellularLocation>
</comment>
<evidence type="ECO:0000256" key="2">
    <source>
        <dbReference type="ARBA" id="ARBA00010736"/>
    </source>
</evidence>
<comment type="function">
    <text evidence="5">Component of the phosphoenolpyruvate-dependent nitrogen-metabolic phosphotransferase system (nitrogen-metabolic PTS), that seems to be involved in regulating nitrogen metabolism. The phosphoryl group from phosphoenolpyruvate (PEP) is transferred to the phosphoryl carrier protein NPr by enzyme I-Ntr. Phospho-NPr then transfers it to EIIA-Ntr. Could function in the transcriptional regulation of sigma-54 dependent operons in conjunction with the NPr (PtsO) and EIIA-Ntr (PtsN) proteins.</text>
</comment>
<dbReference type="NCBIfam" id="NF008146">
    <property type="entry name" value="PRK10897.1"/>
    <property type="match status" value="1"/>
</dbReference>
<evidence type="ECO:0000313" key="10">
    <source>
        <dbReference type="Proteomes" id="UP000010290"/>
    </source>
</evidence>
<dbReference type="PROSITE" id="PS00369">
    <property type="entry name" value="PTS_HPR_HIS"/>
    <property type="match status" value="1"/>
</dbReference>
<name>K8WUV8_9GAMM</name>
<keyword evidence="3" id="KW-0963">Cytoplasm</keyword>
<dbReference type="InterPro" id="IPR001020">
    <property type="entry name" value="PTS_HPr_His_P_site"/>
</dbReference>
<reference evidence="9 10" key="1">
    <citation type="journal article" date="2012" name="BMC Genomics">
        <title>Comparative genomics of bacteria in the genus Providencia isolated from wild Drosophila melanogaster.</title>
        <authorList>
            <person name="Galac M.R."/>
            <person name="Lazzaro B.P."/>
        </authorList>
    </citation>
    <scope>NUCLEOTIDE SEQUENCE [LARGE SCALE GENOMIC DNA]</scope>
    <source>
        <strain evidence="9 10">DSM 19967</strain>
    </source>
</reference>
<evidence type="ECO:0000313" key="9">
    <source>
        <dbReference type="EMBL" id="EKT59965.1"/>
    </source>
</evidence>
<dbReference type="InterPro" id="IPR050399">
    <property type="entry name" value="HPr"/>
</dbReference>
<accession>K8WUV8</accession>
<dbReference type="Gene3D" id="3.30.1340.10">
    <property type="entry name" value="HPr-like"/>
    <property type="match status" value="1"/>
</dbReference>
<comment type="caution">
    <text evidence="9">The sequence shown here is derived from an EMBL/GenBank/DDBJ whole genome shotgun (WGS) entry which is preliminary data.</text>
</comment>
<organism evidence="9 10">
    <name type="scientific">Providencia sneebia DSM 19967</name>
    <dbReference type="NCBI Taxonomy" id="1141660"/>
    <lineage>
        <taxon>Bacteria</taxon>
        <taxon>Pseudomonadati</taxon>
        <taxon>Pseudomonadota</taxon>
        <taxon>Gammaproteobacteria</taxon>
        <taxon>Enterobacterales</taxon>
        <taxon>Morganellaceae</taxon>
        <taxon>Providencia</taxon>
    </lineage>
</organism>
<dbReference type="PRINTS" id="PR00107">
    <property type="entry name" value="PHOSPHOCPHPR"/>
</dbReference>
<dbReference type="PANTHER" id="PTHR33705:SF2">
    <property type="entry name" value="PHOSPHOCARRIER PROTEIN NPR"/>
    <property type="match status" value="1"/>
</dbReference>
<dbReference type="EMBL" id="AKKN01000005">
    <property type="protein sequence ID" value="EKT59965.1"/>
    <property type="molecule type" value="Genomic_DNA"/>
</dbReference>
<evidence type="ECO:0000256" key="1">
    <source>
        <dbReference type="ARBA" id="ARBA00004496"/>
    </source>
</evidence>
<dbReference type="PROSITE" id="PS51350">
    <property type="entry name" value="PTS_HPR_DOM"/>
    <property type="match status" value="1"/>
</dbReference>
<proteinExistence type="inferred from homology"/>
<evidence type="ECO:0000259" key="8">
    <source>
        <dbReference type="PROSITE" id="PS51350"/>
    </source>
</evidence>
<sequence>MTQKTTITLKNRLGMHARPAMLLYELVKKFNSSVILRNNHNIEAEADSVIAMLMLDSEQGSTIDIEVTGSDEVDALSAIIHLFESGFDEN</sequence>
<dbReference type="CDD" id="cd00367">
    <property type="entry name" value="PTS-HPr_like"/>
    <property type="match status" value="1"/>
</dbReference>
<dbReference type="HOGENOM" id="CLU_136230_1_3_6"/>
<dbReference type="AlphaFoldDB" id="K8WUV8"/>
<gene>
    <name evidence="9" type="ORF">OO7_04004</name>
</gene>
<dbReference type="InterPro" id="IPR035895">
    <property type="entry name" value="HPr-like_sf"/>
</dbReference>
<dbReference type="NCBIfam" id="TIGR01003">
    <property type="entry name" value="PTS_HPr_family"/>
    <property type="match status" value="1"/>
</dbReference>
<comment type="similarity">
    <text evidence="2">Belongs to the HPr family.</text>
</comment>
<dbReference type="Pfam" id="PF00381">
    <property type="entry name" value="PTS-HPr"/>
    <property type="match status" value="1"/>
</dbReference>
<evidence type="ECO:0000256" key="7">
    <source>
        <dbReference type="ARBA" id="ARBA00041734"/>
    </source>
</evidence>
<evidence type="ECO:0000256" key="3">
    <source>
        <dbReference type="ARBA" id="ARBA00022490"/>
    </source>
</evidence>
<dbReference type="InterPro" id="IPR000032">
    <property type="entry name" value="HPr-like"/>
</dbReference>
<feature type="domain" description="HPr" evidence="8">
    <location>
        <begin position="1"/>
        <end position="90"/>
    </location>
</feature>
<keyword evidence="10" id="KW-1185">Reference proteome</keyword>
<protein>
    <recommendedName>
        <fullName evidence="6">Phosphocarrier protein NPr</fullName>
    </recommendedName>
    <alternativeName>
        <fullName evidence="7">Nitrogen-related HPr</fullName>
    </alternativeName>
</protein>
<dbReference type="SUPFAM" id="SSF55594">
    <property type="entry name" value="HPr-like"/>
    <property type="match status" value="1"/>
</dbReference>